<dbReference type="InterPro" id="IPR041711">
    <property type="entry name" value="Met-tRNA-FMT_N"/>
</dbReference>
<dbReference type="Pfam" id="PF02911">
    <property type="entry name" value="Formyl_trans_C"/>
    <property type="match status" value="1"/>
</dbReference>
<dbReference type="InterPro" id="IPR044135">
    <property type="entry name" value="Met-tRNA-FMT_C"/>
</dbReference>
<reference evidence="8 9" key="1">
    <citation type="journal article" date="2020" name="Int. J. Syst. Evol. Microbiol.">
        <title>Ureaplasma miroungigenitalium sp. nov. isolated from northern elephant seals (Mirounga angustirostris) and Ureaplasma zalophigenitalium sp. nov. isolated from California sea lions (Zalophus californianus).</title>
        <authorList>
            <person name="Volokhov D.V."/>
            <person name="Gulland F.M."/>
            <person name="Gao Y."/>
            <person name="Chizhikov V.E."/>
        </authorList>
    </citation>
    <scope>NUCLEOTIDE SEQUENCE [LARGE SCALE GENOMIC DNA]</scope>
    <source>
        <strain evidence="8 9">CSL7644-GEN</strain>
    </source>
</reference>
<evidence type="ECO:0000256" key="3">
    <source>
        <dbReference type="ARBA" id="ARBA00022679"/>
    </source>
</evidence>
<dbReference type="RefSeq" id="WP_263817831.1">
    <property type="nucleotide sequence ID" value="NZ_JAOXHJ010000002.1"/>
</dbReference>
<gene>
    <name evidence="5 8" type="primary">fmt</name>
    <name evidence="8" type="ORF">OF365_01440</name>
</gene>
<dbReference type="SUPFAM" id="SSF53328">
    <property type="entry name" value="Formyltransferase"/>
    <property type="match status" value="1"/>
</dbReference>
<comment type="function">
    <text evidence="5">Attaches a formyl group to the free amino group of methionyl-tRNA(fMet). The formyl group appears to play a dual role in the initiator identity of N-formylmethionyl-tRNA by promoting its recognition by IF2 and preventing the misappropriation of this tRNA by the elongation apparatus.</text>
</comment>
<feature type="binding site" evidence="5">
    <location>
        <begin position="109"/>
        <end position="112"/>
    </location>
    <ligand>
        <name>(6S)-5,6,7,8-tetrahydrofolate</name>
        <dbReference type="ChEBI" id="CHEBI:57453"/>
    </ligand>
</feature>
<dbReference type="InterPro" id="IPR002376">
    <property type="entry name" value="Formyl_transf_N"/>
</dbReference>
<dbReference type="SUPFAM" id="SSF50486">
    <property type="entry name" value="FMT C-terminal domain-like"/>
    <property type="match status" value="1"/>
</dbReference>
<dbReference type="InterPro" id="IPR036477">
    <property type="entry name" value="Formyl_transf_N_sf"/>
</dbReference>
<keyword evidence="9" id="KW-1185">Reference proteome</keyword>
<keyword evidence="3 5" id="KW-0808">Transferase</keyword>
<comment type="similarity">
    <text evidence="1 5">Belongs to the Fmt family.</text>
</comment>
<feature type="domain" description="Formyl transferase C-terminal" evidence="7">
    <location>
        <begin position="203"/>
        <end position="299"/>
    </location>
</feature>
<dbReference type="Proteomes" id="UP001207252">
    <property type="component" value="Unassembled WGS sequence"/>
</dbReference>
<dbReference type="InterPro" id="IPR005794">
    <property type="entry name" value="Fmt"/>
</dbReference>
<evidence type="ECO:0000256" key="5">
    <source>
        <dbReference type="HAMAP-Rule" id="MF_00182"/>
    </source>
</evidence>
<evidence type="ECO:0000259" key="6">
    <source>
        <dbReference type="Pfam" id="PF00551"/>
    </source>
</evidence>
<dbReference type="CDD" id="cd08704">
    <property type="entry name" value="Met_tRNA_FMT_C"/>
    <property type="match status" value="1"/>
</dbReference>
<comment type="caution">
    <text evidence="8">The sequence shown here is derived from an EMBL/GenBank/DDBJ whole genome shotgun (WGS) entry which is preliminary data.</text>
</comment>
<dbReference type="NCBIfam" id="TIGR00460">
    <property type="entry name" value="fmt"/>
    <property type="match status" value="1"/>
</dbReference>
<dbReference type="GO" id="GO:0004479">
    <property type="term" value="F:methionyl-tRNA formyltransferase activity"/>
    <property type="evidence" value="ECO:0007669"/>
    <property type="project" value="UniProtKB-EC"/>
</dbReference>
<dbReference type="HAMAP" id="MF_00182">
    <property type="entry name" value="Formyl_trans"/>
    <property type="match status" value="1"/>
</dbReference>
<name>A0ABT3BP75_9BACT</name>
<accession>A0ABT3BP75</accession>
<feature type="domain" description="Formyl transferase N-terminal" evidence="6">
    <location>
        <begin position="5"/>
        <end position="176"/>
    </location>
</feature>
<evidence type="ECO:0000256" key="1">
    <source>
        <dbReference type="ARBA" id="ARBA00010699"/>
    </source>
</evidence>
<dbReference type="EMBL" id="JAOXHJ010000002">
    <property type="protein sequence ID" value="MCV3754027.1"/>
    <property type="molecule type" value="Genomic_DNA"/>
</dbReference>
<dbReference type="Pfam" id="PF00551">
    <property type="entry name" value="Formyl_trans_N"/>
    <property type="match status" value="1"/>
</dbReference>
<proteinExistence type="inferred from homology"/>
<evidence type="ECO:0000313" key="8">
    <source>
        <dbReference type="EMBL" id="MCV3754027.1"/>
    </source>
</evidence>
<dbReference type="PANTHER" id="PTHR11138:SF5">
    <property type="entry name" value="METHIONYL-TRNA FORMYLTRANSFERASE, MITOCHONDRIAL"/>
    <property type="match status" value="1"/>
</dbReference>
<dbReference type="InterPro" id="IPR011034">
    <property type="entry name" value="Formyl_transferase-like_C_sf"/>
</dbReference>
<dbReference type="Gene3D" id="3.40.50.12230">
    <property type="match status" value="1"/>
</dbReference>
<evidence type="ECO:0000313" key="9">
    <source>
        <dbReference type="Proteomes" id="UP001207252"/>
    </source>
</evidence>
<dbReference type="InterPro" id="IPR005793">
    <property type="entry name" value="Formyl_trans_C"/>
</dbReference>
<comment type="catalytic activity">
    <reaction evidence="5">
        <text>L-methionyl-tRNA(fMet) + (6R)-10-formyltetrahydrofolate = N-formyl-L-methionyl-tRNA(fMet) + (6S)-5,6,7,8-tetrahydrofolate + H(+)</text>
        <dbReference type="Rhea" id="RHEA:24380"/>
        <dbReference type="Rhea" id="RHEA-COMP:9952"/>
        <dbReference type="Rhea" id="RHEA-COMP:9953"/>
        <dbReference type="ChEBI" id="CHEBI:15378"/>
        <dbReference type="ChEBI" id="CHEBI:57453"/>
        <dbReference type="ChEBI" id="CHEBI:78530"/>
        <dbReference type="ChEBI" id="CHEBI:78844"/>
        <dbReference type="ChEBI" id="CHEBI:195366"/>
        <dbReference type="EC" id="2.1.2.9"/>
    </reaction>
</comment>
<dbReference type="PANTHER" id="PTHR11138">
    <property type="entry name" value="METHIONYL-TRNA FORMYLTRANSFERASE"/>
    <property type="match status" value="1"/>
</dbReference>
<dbReference type="CDD" id="cd08646">
    <property type="entry name" value="FMT_core_Met-tRNA-FMT_N"/>
    <property type="match status" value="1"/>
</dbReference>
<evidence type="ECO:0000256" key="4">
    <source>
        <dbReference type="ARBA" id="ARBA00022917"/>
    </source>
</evidence>
<dbReference type="EC" id="2.1.2.9" evidence="2 5"/>
<keyword evidence="4 5" id="KW-0648">Protein biosynthesis</keyword>
<protein>
    <recommendedName>
        <fullName evidence="2 5">Methionyl-tRNA formyltransferase</fullName>
        <ecNumber evidence="2 5">2.1.2.9</ecNumber>
    </recommendedName>
</protein>
<evidence type="ECO:0000259" key="7">
    <source>
        <dbReference type="Pfam" id="PF02911"/>
    </source>
</evidence>
<organism evidence="8 9">
    <name type="scientific">Ureaplasma zalophigenitalium</name>
    <dbReference type="NCBI Taxonomy" id="907723"/>
    <lineage>
        <taxon>Bacteria</taxon>
        <taxon>Bacillati</taxon>
        <taxon>Mycoplasmatota</taxon>
        <taxon>Mycoplasmoidales</taxon>
        <taxon>Mycoplasmoidaceae</taxon>
        <taxon>Ureaplasma</taxon>
    </lineage>
</organism>
<sequence length="308" mass="35090">MIKAMFFGTPRIAVEILKTLHHLQGVEIVGVISQPDKMRNRHNALVMTPVKQYCVENNLLCLTPEKINDVYDDIKALSPDIIITCAYGQFIPQRIIDIPVYKIVNVHASLLPKLRGGAPIHYAILNGYHTTGVTLMHTIKQMDAGNILFTKQVSIDEQTTYASLLKKLTALGVQLIQEHFFDLCKTNLVGVVQNPADVTYAFNIQKAERYINFNQQAWLVNRFVNALNDKPVALMNYQQTDFKVYQIKVSERKSSQIPGTIFYHDKQLYVSTADFDIQLIQIQLPNKNISFVRDVLNGKSIFDHLKKE</sequence>
<evidence type="ECO:0000256" key="2">
    <source>
        <dbReference type="ARBA" id="ARBA00012261"/>
    </source>
</evidence>